<protein>
    <submittedName>
        <fullName evidence="1">Uncharacterized protein</fullName>
    </submittedName>
</protein>
<gene>
    <name evidence="1" type="ORF">J2Y01_004552</name>
</gene>
<sequence length="497" mass="55456">MDITGIGTNLASDILKAAGGLLLKRLAQKRIHERAVLDVYEYLADQEIHADTAVSLRKFVDEKKILEHCAGQDIERINVIVAGELRDAGCANSLTPIVSHAVIRALLMITDRQSGSVAAQQLLQQRITPELIEAERQLSKILSHPVEYSLDVLSDKLREGDQRDARLVIGHDGQLQVAGIVTLHFIADDHDPRAQAALPKLTEQLQKGRPITISNKEHGSIRLTSGNKWLDDRLALTGRGEIRIKPEPVKMTFVARSGGERAEFVGVIEPAEDGSHFTITFVDQPGFVFRLLASPKGSKWTFMLNPQHVVDDADRDILKFLTVLCRKNAQLIRKGATRPLFAVTSRNAENIRYEALFWLGLLDLREHISLIGGGVMDIHEIPTLSERELEVLDEMSAVVQGRSIGIGMWAKMKYTLDPESADALVKIRGNIVEVTHNVVTRDNGRFKLERTFRVERVTVRVNGKHIPRTRWPDYYGQKVDVKLDGTGTSAELIRGED</sequence>
<dbReference type="Proteomes" id="UP001252370">
    <property type="component" value="Unassembled WGS sequence"/>
</dbReference>
<evidence type="ECO:0000313" key="1">
    <source>
        <dbReference type="EMBL" id="MDR6754021.1"/>
    </source>
</evidence>
<name>A0ACC6KNP1_9DEIO</name>
<organism evidence="1 2">
    <name type="scientific">Deinococcus soli</name>
    <name type="common">ex Cha et al. 2016</name>
    <dbReference type="NCBI Taxonomy" id="1309411"/>
    <lineage>
        <taxon>Bacteria</taxon>
        <taxon>Thermotogati</taxon>
        <taxon>Deinococcota</taxon>
        <taxon>Deinococci</taxon>
        <taxon>Deinococcales</taxon>
        <taxon>Deinococcaceae</taxon>
        <taxon>Deinococcus</taxon>
    </lineage>
</organism>
<evidence type="ECO:0000313" key="2">
    <source>
        <dbReference type="Proteomes" id="UP001252370"/>
    </source>
</evidence>
<accession>A0ACC6KNP1</accession>
<dbReference type="EMBL" id="JAVDTP010000021">
    <property type="protein sequence ID" value="MDR6754021.1"/>
    <property type="molecule type" value="Genomic_DNA"/>
</dbReference>
<proteinExistence type="predicted"/>
<comment type="caution">
    <text evidence="1">The sequence shown here is derived from an EMBL/GenBank/DDBJ whole genome shotgun (WGS) entry which is preliminary data.</text>
</comment>
<reference evidence="1" key="1">
    <citation type="submission" date="2023-07" db="EMBL/GenBank/DDBJ databases">
        <title>Sorghum-associated microbial communities from plants grown in Nebraska, USA.</title>
        <authorList>
            <person name="Schachtman D."/>
        </authorList>
    </citation>
    <scope>NUCLEOTIDE SEQUENCE</scope>
    <source>
        <strain evidence="1">BE73</strain>
    </source>
</reference>
<keyword evidence="2" id="KW-1185">Reference proteome</keyword>